<dbReference type="AlphaFoldDB" id="A0AAN5DBA6"/>
<proteinExistence type="predicted"/>
<keyword evidence="4" id="KW-1185">Reference proteome</keyword>
<comment type="caution">
    <text evidence="3">The sequence shown here is derived from an EMBL/GenBank/DDBJ whole genome shotgun (WGS) entry which is preliminary data.</text>
</comment>
<accession>A0AAN5DBA6</accession>
<dbReference type="EMBL" id="BTRK01000006">
    <property type="protein sequence ID" value="GMR59876.1"/>
    <property type="molecule type" value="Genomic_DNA"/>
</dbReference>
<dbReference type="Proteomes" id="UP001328107">
    <property type="component" value="Unassembled WGS sequence"/>
</dbReference>
<name>A0AAN5DBA6_9BILA</name>
<evidence type="ECO:0000313" key="3">
    <source>
        <dbReference type="EMBL" id="GMR59876.1"/>
    </source>
</evidence>
<keyword evidence="2" id="KW-0472">Membrane</keyword>
<evidence type="ECO:0000256" key="1">
    <source>
        <dbReference type="SAM" id="MobiDB-lite"/>
    </source>
</evidence>
<gene>
    <name evidence="3" type="ORF">PMAYCL1PPCAC_30071</name>
</gene>
<keyword evidence="2" id="KW-1133">Transmembrane helix</keyword>
<feature type="compositionally biased region" description="Polar residues" evidence="1">
    <location>
        <begin position="139"/>
        <end position="156"/>
    </location>
</feature>
<feature type="compositionally biased region" description="Polar residues" evidence="1">
    <location>
        <begin position="30"/>
        <end position="41"/>
    </location>
</feature>
<feature type="region of interest" description="Disordered" evidence="1">
    <location>
        <begin position="1"/>
        <end position="70"/>
    </location>
</feature>
<reference evidence="4" key="1">
    <citation type="submission" date="2022-10" db="EMBL/GenBank/DDBJ databases">
        <title>Genome assembly of Pristionchus species.</title>
        <authorList>
            <person name="Yoshida K."/>
            <person name="Sommer R.J."/>
        </authorList>
    </citation>
    <scope>NUCLEOTIDE SEQUENCE [LARGE SCALE GENOMIC DNA]</scope>
    <source>
        <strain evidence="4">RS5460</strain>
    </source>
</reference>
<protein>
    <submittedName>
        <fullName evidence="3">Uncharacterized protein</fullName>
    </submittedName>
</protein>
<evidence type="ECO:0000256" key="2">
    <source>
        <dbReference type="SAM" id="Phobius"/>
    </source>
</evidence>
<feature type="compositionally biased region" description="Polar residues" evidence="1">
    <location>
        <begin position="11"/>
        <end position="22"/>
    </location>
</feature>
<keyword evidence="2" id="KW-0812">Transmembrane</keyword>
<sequence length="265" mass="29924">MWAKSPYYVNPSPSLSRNTSVDVPSKAPSMVSSRQPSVESQAHQHDAPPPGLVTGTPSFHSQMHPPQSPPPSILKPSIVIDVEQLATEPSPDSPIILPIPSAMASKRNSAVIVEEIMRSRALARVKRQSARELRFSFAESPSTSVETSQQSSRPRFHSISHNTEFVQHRISLPPEPVKIIEIDPQVVRKPTSYYEVFPLEAYDNRTERQKRKEIPRHDPRYQASLREEFEIRKYTLIAIGICIFITITVGGFTIWQVVMDFTIDF</sequence>
<evidence type="ECO:0000313" key="4">
    <source>
        <dbReference type="Proteomes" id="UP001328107"/>
    </source>
</evidence>
<feature type="transmembrane region" description="Helical" evidence="2">
    <location>
        <begin position="234"/>
        <end position="258"/>
    </location>
</feature>
<feature type="region of interest" description="Disordered" evidence="1">
    <location>
        <begin position="136"/>
        <end position="156"/>
    </location>
</feature>
<organism evidence="3 4">
    <name type="scientific">Pristionchus mayeri</name>
    <dbReference type="NCBI Taxonomy" id="1317129"/>
    <lineage>
        <taxon>Eukaryota</taxon>
        <taxon>Metazoa</taxon>
        <taxon>Ecdysozoa</taxon>
        <taxon>Nematoda</taxon>
        <taxon>Chromadorea</taxon>
        <taxon>Rhabditida</taxon>
        <taxon>Rhabditina</taxon>
        <taxon>Diplogasteromorpha</taxon>
        <taxon>Diplogasteroidea</taxon>
        <taxon>Neodiplogasteridae</taxon>
        <taxon>Pristionchus</taxon>
    </lineage>
</organism>